<protein>
    <recommendedName>
        <fullName evidence="4">Extracellular solute-binding protein</fullName>
    </recommendedName>
</protein>
<sequence length="356" mass="36971">MQRHTLHRSLGIASGVVIGAVALAGCSAPSSDEASDTIVVSTFPFGVEQFQEAIVDPFTEATGIQVEVETGSNSDRLSQLELSAGDPGVDVMLLSDTYVALGQDSDLFEWIDAEDVPTIDDVTELVPEGAYAGPAYTYQLNGTLYDTEALSAEEAADWSLYGDPGLAGRVALPDISASSGQLLVAGVGSTYGDGPYDVDAALEQLAGWAPGVLQFYTSSTEVTNLLTQGEIVAANSLSGFAITLAENDDRYAFAQPASGAYMTTNHAVIPEGAPNEDAAKQFIDYLLGVEAQTAAGELVGDLPVNPDAAVPERATAVLGDVPADPIGAGYQTLDPAEVVAIRDDLVERFAREVTGG</sequence>
<name>A0ABP7BW82_9MICO</name>
<dbReference type="PANTHER" id="PTHR30006:SF24">
    <property type="entry name" value="SLL0237 PROTEIN"/>
    <property type="match status" value="1"/>
</dbReference>
<accession>A0ABP7BW82</accession>
<dbReference type="Gene3D" id="3.40.190.10">
    <property type="entry name" value="Periplasmic binding protein-like II"/>
    <property type="match status" value="2"/>
</dbReference>
<dbReference type="SUPFAM" id="SSF53850">
    <property type="entry name" value="Periplasmic binding protein-like II"/>
    <property type="match status" value="1"/>
</dbReference>
<dbReference type="RefSeq" id="WP_221857112.1">
    <property type="nucleotide sequence ID" value="NZ_BAAAYV010000025.1"/>
</dbReference>
<keyword evidence="1" id="KW-0732">Signal</keyword>
<gene>
    <name evidence="2" type="ORF">GCM10022202_35130</name>
</gene>
<evidence type="ECO:0000313" key="3">
    <source>
        <dbReference type="Proteomes" id="UP001410795"/>
    </source>
</evidence>
<evidence type="ECO:0000313" key="2">
    <source>
        <dbReference type="EMBL" id="GAA3669984.1"/>
    </source>
</evidence>
<organism evidence="2 3">
    <name type="scientific">Microbacterium marinilacus</name>
    <dbReference type="NCBI Taxonomy" id="415209"/>
    <lineage>
        <taxon>Bacteria</taxon>
        <taxon>Bacillati</taxon>
        <taxon>Actinomycetota</taxon>
        <taxon>Actinomycetes</taxon>
        <taxon>Micrococcales</taxon>
        <taxon>Microbacteriaceae</taxon>
        <taxon>Microbacterium</taxon>
    </lineage>
</organism>
<proteinExistence type="predicted"/>
<dbReference type="EMBL" id="BAAAYV010000025">
    <property type="protein sequence ID" value="GAA3669984.1"/>
    <property type="molecule type" value="Genomic_DNA"/>
</dbReference>
<dbReference type="InterPro" id="IPR006059">
    <property type="entry name" value="SBP"/>
</dbReference>
<evidence type="ECO:0008006" key="4">
    <source>
        <dbReference type="Google" id="ProtNLM"/>
    </source>
</evidence>
<reference evidence="3" key="1">
    <citation type="journal article" date="2019" name="Int. J. Syst. Evol. Microbiol.">
        <title>The Global Catalogue of Microorganisms (GCM) 10K type strain sequencing project: providing services to taxonomists for standard genome sequencing and annotation.</title>
        <authorList>
            <consortium name="The Broad Institute Genomics Platform"/>
            <consortium name="The Broad Institute Genome Sequencing Center for Infectious Disease"/>
            <person name="Wu L."/>
            <person name="Ma J."/>
        </authorList>
    </citation>
    <scope>NUCLEOTIDE SEQUENCE [LARGE SCALE GENOMIC DNA]</scope>
    <source>
        <strain evidence="3">JCM 16546</strain>
    </source>
</reference>
<keyword evidence="3" id="KW-1185">Reference proteome</keyword>
<comment type="caution">
    <text evidence="2">The sequence shown here is derived from an EMBL/GenBank/DDBJ whole genome shotgun (WGS) entry which is preliminary data.</text>
</comment>
<dbReference type="PROSITE" id="PS51257">
    <property type="entry name" value="PROKAR_LIPOPROTEIN"/>
    <property type="match status" value="1"/>
</dbReference>
<dbReference type="PANTHER" id="PTHR30006">
    <property type="entry name" value="THIAMINE-BINDING PERIPLASMIC PROTEIN-RELATED"/>
    <property type="match status" value="1"/>
</dbReference>
<dbReference type="Proteomes" id="UP001410795">
    <property type="component" value="Unassembled WGS sequence"/>
</dbReference>
<dbReference type="Pfam" id="PF13416">
    <property type="entry name" value="SBP_bac_8"/>
    <property type="match status" value="1"/>
</dbReference>
<evidence type="ECO:0000256" key="1">
    <source>
        <dbReference type="ARBA" id="ARBA00022729"/>
    </source>
</evidence>